<organism evidence="2 3">
    <name type="scientific">Spinactinospora alkalitolerans</name>
    <dbReference type="NCBI Taxonomy" id="687207"/>
    <lineage>
        <taxon>Bacteria</taxon>
        <taxon>Bacillati</taxon>
        <taxon>Actinomycetota</taxon>
        <taxon>Actinomycetes</taxon>
        <taxon>Streptosporangiales</taxon>
        <taxon>Nocardiopsidaceae</taxon>
        <taxon>Spinactinospora</taxon>
    </lineage>
</organism>
<dbReference type="RefSeq" id="WP_179641837.1">
    <property type="nucleotide sequence ID" value="NZ_BAAAYY010000002.1"/>
</dbReference>
<evidence type="ECO:0000259" key="1">
    <source>
        <dbReference type="Pfam" id="PF04149"/>
    </source>
</evidence>
<gene>
    <name evidence="2" type="ORF">HDA32_000777</name>
</gene>
<reference evidence="2 3" key="1">
    <citation type="submission" date="2020-07" db="EMBL/GenBank/DDBJ databases">
        <title>Sequencing the genomes of 1000 actinobacteria strains.</title>
        <authorList>
            <person name="Klenk H.-P."/>
        </authorList>
    </citation>
    <scope>NUCLEOTIDE SEQUENCE [LARGE SCALE GENOMIC DNA]</scope>
    <source>
        <strain evidence="2 3">CXB654</strain>
    </source>
</reference>
<dbReference type="Pfam" id="PF04149">
    <property type="entry name" value="DUF397"/>
    <property type="match status" value="2"/>
</dbReference>
<sequence length="85" mass="9143">MTEPITWRKSSYSLPEGQNCVEIADLWRKSSYSSAKGENCVEIADLPAPSTGVRDSKHPGLGHLAFGRGEWAAFLAGVKRGASAH</sequence>
<accession>A0A852TQT6</accession>
<dbReference type="AlphaFoldDB" id="A0A852TQT6"/>
<feature type="domain" description="DUF397" evidence="1">
    <location>
        <begin position="6"/>
        <end position="24"/>
    </location>
</feature>
<proteinExistence type="predicted"/>
<dbReference type="Proteomes" id="UP000589036">
    <property type="component" value="Unassembled WGS sequence"/>
</dbReference>
<feature type="domain" description="DUF397" evidence="1">
    <location>
        <begin position="27"/>
        <end position="79"/>
    </location>
</feature>
<keyword evidence="3" id="KW-1185">Reference proteome</keyword>
<dbReference type="EMBL" id="JACCCC010000001">
    <property type="protein sequence ID" value="NYE45657.1"/>
    <property type="molecule type" value="Genomic_DNA"/>
</dbReference>
<name>A0A852TQT6_9ACTN</name>
<evidence type="ECO:0000313" key="3">
    <source>
        <dbReference type="Proteomes" id="UP000589036"/>
    </source>
</evidence>
<protein>
    <recommendedName>
        <fullName evidence="1">DUF397 domain-containing protein</fullName>
    </recommendedName>
</protein>
<comment type="caution">
    <text evidence="2">The sequence shown here is derived from an EMBL/GenBank/DDBJ whole genome shotgun (WGS) entry which is preliminary data.</text>
</comment>
<evidence type="ECO:0000313" key="2">
    <source>
        <dbReference type="EMBL" id="NYE45657.1"/>
    </source>
</evidence>
<dbReference type="InterPro" id="IPR007278">
    <property type="entry name" value="DUF397"/>
</dbReference>